<dbReference type="InterPro" id="IPR036527">
    <property type="entry name" value="SCP2_sterol-bd_dom_sf"/>
</dbReference>
<dbReference type="Gene3D" id="3.30.1050.10">
    <property type="entry name" value="SCP2 sterol-binding domain"/>
    <property type="match status" value="1"/>
</dbReference>
<organism evidence="2 3">
    <name type="scientific">Actinoplanes cyaneus</name>
    <dbReference type="NCBI Taxonomy" id="52696"/>
    <lineage>
        <taxon>Bacteria</taxon>
        <taxon>Bacillati</taxon>
        <taxon>Actinomycetota</taxon>
        <taxon>Actinomycetes</taxon>
        <taxon>Micromonosporales</taxon>
        <taxon>Micromonosporaceae</taxon>
        <taxon>Actinoplanes</taxon>
    </lineage>
</organism>
<comment type="caution">
    <text evidence="2">The sequence shown here is derived from an EMBL/GenBank/DDBJ whole genome shotgun (WGS) entry which is preliminary data.</text>
</comment>
<dbReference type="InterPro" id="IPR003033">
    <property type="entry name" value="SCP2_sterol-bd_dom"/>
</dbReference>
<dbReference type="Proteomes" id="UP000619479">
    <property type="component" value="Unassembled WGS sequence"/>
</dbReference>
<reference evidence="2" key="1">
    <citation type="submission" date="2021-01" db="EMBL/GenBank/DDBJ databases">
        <title>Whole genome shotgun sequence of Actinoplanes cyaneus NBRC 14990.</title>
        <authorList>
            <person name="Komaki H."/>
            <person name="Tamura T."/>
        </authorList>
    </citation>
    <scope>NUCLEOTIDE SEQUENCE</scope>
    <source>
        <strain evidence="2">NBRC 14990</strain>
    </source>
</reference>
<dbReference type="PANTHER" id="PTHR10094:SF25">
    <property type="entry name" value="SCP2 STEROL-BINDING DOMAIN-CONTAINING PROTEIN 1"/>
    <property type="match status" value="1"/>
</dbReference>
<dbReference type="PANTHER" id="PTHR10094">
    <property type="entry name" value="STEROL CARRIER PROTEIN 2 SCP-2 FAMILY PROTEIN"/>
    <property type="match status" value="1"/>
</dbReference>
<sequence>MDVNEFFEALPARYNRSAAAGMTKTIQWHITDAEPGVWAFEITDGEGRLIPGGVDSPDTTFTTDAATWIGVAEGRQDAMRAFMTGRLKVTGDTVLATRSAELFGSQPA</sequence>
<dbReference type="Pfam" id="PF02036">
    <property type="entry name" value="SCP2"/>
    <property type="match status" value="1"/>
</dbReference>
<dbReference type="EMBL" id="BOMH01000086">
    <property type="protein sequence ID" value="GID70874.1"/>
    <property type="molecule type" value="Genomic_DNA"/>
</dbReference>
<feature type="domain" description="SCP2" evidence="1">
    <location>
        <begin position="13"/>
        <end position="103"/>
    </location>
</feature>
<accession>A0A919IRK1</accession>
<evidence type="ECO:0000313" key="2">
    <source>
        <dbReference type="EMBL" id="GID70874.1"/>
    </source>
</evidence>
<proteinExistence type="predicted"/>
<dbReference type="AlphaFoldDB" id="A0A919IRK1"/>
<dbReference type="GO" id="GO:0005829">
    <property type="term" value="C:cytosol"/>
    <property type="evidence" value="ECO:0007669"/>
    <property type="project" value="TreeGrafter"/>
</dbReference>
<gene>
    <name evidence="2" type="ORF">Acy02nite_87550</name>
</gene>
<dbReference type="RefSeq" id="WP_203755293.1">
    <property type="nucleotide sequence ID" value="NZ_BAAAUC010000010.1"/>
</dbReference>
<keyword evidence="3" id="KW-1185">Reference proteome</keyword>
<name>A0A919IRK1_9ACTN</name>
<dbReference type="SUPFAM" id="SSF55718">
    <property type="entry name" value="SCP-like"/>
    <property type="match status" value="1"/>
</dbReference>
<evidence type="ECO:0000313" key="3">
    <source>
        <dbReference type="Proteomes" id="UP000619479"/>
    </source>
</evidence>
<evidence type="ECO:0000259" key="1">
    <source>
        <dbReference type="Pfam" id="PF02036"/>
    </source>
</evidence>
<protein>
    <recommendedName>
        <fullName evidence="1">SCP2 domain-containing protein</fullName>
    </recommendedName>
</protein>